<gene>
    <name evidence="2" type="ORF">PHYSODRAFT_301434</name>
</gene>
<sequence>MVRLVLLCAFMRMPGRGVFLVKIGDQQLGAQLYEAVKEKLPESDCPADTLKLYLAQDSEGKWIECTDELVVAIYLSRAERAGVLHVAVLLPDHVRETVKDTHGTRPMMPIFDNGATSRWLEKFRGQRVSTEDLPPVSELEQFLQGPLPVKIGAPEALLDVWIWSLKIDTKVLNKTFEISNSEPCVGFLDRVWHHSADVPSISSCDTKFGYISLWDGAIHHILEFVLRGSNRWSSRYSIDGVPDYTFFIDSICVLRGEEEGPTVRPVDSLPRAPFKQVRWFHGDVPYLFGYAADLHSISLYALTRAEDESNAIRTVRTGGYNLQNPRSRFRLLLAVLNMARLLQSIADLCPASGAAKYAVLHRPDDVKILLEPTHVTKTFLSQPFLQAALVYTVLEDRGVPATH</sequence>
<feature type="chain" id="PRO_5003472087" evidence="1">
    <location>
        <begin position="18"/>
        <end position="403"/>
    </location>
</feature>
<keyword evidence="3" id="KW-1185">Reference proteome</keyword>
<protein>
    <submittedName>
        <fullName evidence="2">Uncharacterized protein</fullName>
    </submittedName>
</protein>
<accession>G4ZDS4</accession>
<dbReference type="Proteomes" id="UP000002640">
    <property type="component" value="Unassembled WGS sequence"/>
</dbReference>
<dbReference type="GeneID" id="20642010"/>
<proteinExistence type="predicted"/>
<evidence type="ECO:0000313" key="3">
    <source>
        <dbReference type="Proteomes" id="UP000002640"/>
    </source>
</evidence>
<dbReference type="EMBL" id="JH159154">
    <property type="protein sequence ID" value="EGZ19003.1"/>
    <property type="molecule type" value="Genomic_DNA"/>
</dbReference>
<dbReference type="InParanoid" id="G4ZDS4"/>
<keyword evidence="1" id="KW-0732">Signal</keyword>
<reference evidence="2 3" key="1">
    <citation type="journal article" date="2006" name="Science">
        <title>Phytophthora genome sequences uncover evolutionary origins and mechanisms of pathogenesis.</title>
        <authorList>
            <person name="Tyler B.M."/>
            <person name="Tripathy S."/>
            <person name="Zhang X."/>
            <person name="Dehal P."/>
            <person name="Jiang R.H."/>
            <person name="Aerts A."/>
            <person name="Arredondo F.D."/>
            <person name="Baxter L."/>
            <person name="Bensasson D."/>
            <person name="Beynon J.L."/>
            <person name="Chapman J."/>
            <person name="Damasceno C.M."/>
            <person name="Dorrance A.E."/>
            <person name="Dou D."/>
            <person name="Dickerman A.W."/>
            <person name="Dubchak I.L."/>
            <person name="Garbelotto M."/>
            <person name="Gijzen M."/>
            <person name="Gordon S.G."/>
            <person name="Govers F."/>
            <person name="Grunwald N.J."/>
            <person name="Huang W."/>
            <person name="Ivors K.L."/>
            <person name="Jones R.W."/>
            <person name="Kamoun S."/>
            <person name="Krampis K."/>
            <person name="Lamour K.H."/>
            <person name="Lee M.K."/>
            <person name="McDonald W.H."/>
            <person name="Medina M."/>
            <person name="Meijer H.J."/>
            <person name="Nordberg E.K."/>
            <person name="Maclean D.J."/>
            <person name="Ospina-Giraldo M.D."/>
            <person name="Morris P.F."/>
            <person name="Phuntumart V."/>
            <person name="Putnam N.H."/>
            <person name="Rash S."/>
            <person name="Rose J.K."/>
            <person name="Sakihama Y."/>
            <person name="Salamov A.A."/>
            <person name="Savidor A."/>
            <person name="Scheuring C.F."/>
            <person name="Smith B.M."/>
            <person name="Sobral B.W."/>
            <person name="Terry A."/>
            <person name="Torto-Alalibo T.A."/>
            <person name="Win J."/>
            <person name="Xu Z."/>
            <person name="Zhang H."/>
            <person name="Grigoriev I.V."/>
            <person name="Rokhsar D.S."/>
            <person name="Boore J.L."/>
        </authorList>
    </citation>
    <scope>NUCLEOTIDE SEQUENCE [LARGE SCALE GENOMIC DNA]</scope>
    <source>
        <strain evidence="2 3">P6497</strain>
    </source>
</reference>
<dbReference type="OMA" id="FFIDSIC"/>
<evidence type="ECO:0000313" key="2">
    <source>
        <dbReference type="EMBL" id="EGZ19003.1"/>
    </source>
</evidence>
<evidence type="ECO:0000256" key="1">
    <source>
        <dbReference type="SAM" id="SignalP"/>
    </source>
</evidence>
<dbReference type="RefSeq" id="XP_009528061.1">
    <property type="nucleotide sequence ID" value="XM_009529766.1"/>
</dbReference>
<dbReference type="AlphaFoldDB" id="G4ZDS4"/>
<dbReference type="KEGG" id="psoj:PHYSODRAFT_301434"/>
<name>G4ZDS4_PHYSP</name>
<feature type="signal peptide" evidence="1">
    <location>
        <begin position="1"/>
        <end position="17"/>
    </location>
</feature>
<organism evidence="2 3">
    <name type="scientific">Phytophthora sojae (strain P6497)</name>
    <name type="common">Soybean stem and root rot agent</name>
    <name type="synonym">Phytophthora megasperma f. sp. glycines</name>
    <dbReference type="NCBI Taxonomy" id="1094619"/>
    <lineage>
        <taxon>Eukaryota</taxon>
        <taxon>Sar</taxon>
        <taxon>Stramenopiles</taxon>
        <taxon>Oomycota</taxon>
        <taxon>Peronosporomycetes</taxon>
        <taxon>Peronosporales</taxon>
        <taxon>Peronosporaceae</taxon>
        <taxon>Phytophthora</taxon>
    </lineage>
</organism>